<dbReference type="Pfam" id="PF01790">
    <property type="entry name" value="LGT"/>
    <property type="match status" value="1"/>
</dbReference>
<dbReference type="PROSITE" id="PS51352">
    <property type="entry name" value="THIOREDOXIN_2"/>
    <property type="match status" value="1"/>
</dbReference>
<evidence type="ECO:0000256" key="2">
    <source>
        <dbReference type="ARBA" id="ARBA00022748"/>
    </source>
</evidence>
<protein>
    <submittedName>
        <fullName evidence="6">Thiol-disulfide isomerase or thioredoxin</fullName>
    </submittedName>
</protein>
<dbReference type="InterPro" id="IPR050553">
    <property type="entry name" value="Thioredoxin_ResA/DsbE_sf"/>
</dbReference>
<feature type="transmembrane region" description="Helical" evidence="4">
    <location>
        <begin position="6"/>
        <end position="25"/>
    </location>
</feature>
<evidence type="ECO:0000256" key="1">
    <source>
        <dbReference type="ARBA" id="ARBA00004196"/>
    </source>
</evidence>
<name>A0A1G7UGG4_9PSED</name>
<dbReference type="GO" id="GO:0030313">
    <property type="term" value="C:cell envelope"/>
    <property type="evidence" value="ECO:0007669"/>
    <property type="project" value="UniProtKB-SubCell"/>
</dbReference>
<evidence type="ECO:0000256" key="3">
    <source>
        <dbReference type="ARBA" id="ARBA00023284"/>
    </source>
</evidence>
<keyword evidence="7" id="KW-1185">Reference proteome</keyword>
<evidence type="ECO:0000313" key="7">
    <source>
        <dbReference type="Proteomes" id="UP000182894"/>
    </source>
</evidence>
<dbReference type="InterPro" id="IPR017937">
    <property type="entry name" value="Thioredoxin_CS"/>
</dbReference>
<dbReference type="Pfam" id="PF08534">
    <property type="entry name" value="Redoxin"/>
    <property type="match status" value="1"/>
</dbReference>
<dbReference type="GO" id="GO:0015036">
    <property type="term" value="F:disulfide oxidoreductase activity"/>
    <property type="evidence" value="ECO:0007669"/>
    <property type="project" value="UniProtKB-ARBA"/>
</dbReference>
<dbReference type="AlphaFoldDB" id="A0A1G7UGG4"/>
<dbReference type="PANTHER" id="PTHR42852:SF18">
    <property type="entry name" value="CHROMOSOME UNDETERMINED SCAFFOLD_47, WHOLE GENOME SHOTGUN SEQUENCE"/>
    <property type="match status" value="1"/>
</dbReference>
<evidence type="ECO:0000256" key="4">
    <source>
        <dbReference type="SAM" id="Phobius"/>
    </source>
</evidence>
<dbReference type="Gene3D" id="3.40.30.10">
    <property type="entry name" value="Glutaredoxin"/>
    <property type="match status" value="1"/>
</dbReference>
<sequence length="278" mass="30460">MISVGPFSVQVVAVFLAVLLAWAVARMVAKRLPDSPYKAAGGMLLDAAFVGFVAARLGYIAQWWEEYAQSPMSMISIGDQGFSWWVGVLAALALIWWRTRAVRALRRPVLAGVAVGLAAWFATGGVLALLQRSAPPLPALTLATLDEQPVVLNSYAGRPVVLNLWASWCPPCRREMPVFEQAQAQYPDIAFVMVNQGESAQQARAFLESERLHLKDVLLDPASQTMQAVASRGLPTTLFFDEQGRLVDTHLGELTMASLKHTVSRRFAPAQQIKTDKE</sequence>
<dbReference type="GO" id="GO:0016853">
    <property type="term" value="F:isomerase activity"/>
    <property type="evidence" value="ECO:0007669"/>
    <property type="project" value="UniProtKB-KW"/>
</dbReference>
<keyword evidence="4" id="KW-0472">Membrane</keyword>
<dbReference type="GO" id="GO:0017004">
    <property type="term" value="P:cytochrome complex assembly"/>
    <property type="evidence" value="ECO:0007669"/>
    <property type="project" value="UniProtKB-KW"/>
</dbReference>
<feature type="transmembrane region" description="Helical" evidence="4">
    <location>
        <begin position="81"/>
        <end position="97"/>
    </location>
</feature>
<dbReference type="GO" id="GO:0008961">
    <property type="term" value="F:phosphatidylglycerol-prolipoprotein diacylglyceryl transferase activity"/>
    <property type="evidence" value="ECO:0007669"/>
    <property type="project" value="InterPro"/>
</dbReference>
<dbReference type="InterPro" id="IPR036249">
    <property type="entry name" value="Thioredoxin-like_sf"/>
</dbReference>
<gene>
    <name evidence="6" type="ORF">SAMN05216605_102164</name>
</gene>
<dbReference type="GO" id="GO:0005886">
    <property type="term" value="C:plasma membrane"/>
    <property type="evidence" value="ECO:0007669"/>
    <property type="project" value="InterPro"/>
</dbReference>
<feature type="domain" description="Thioredoxin" evidence="5">
    <location>
        <begin position="131"/>
        <end position="268"/>
    </location>
</feature>
<dbReference type="OrthoDB" id="9799347at2"/>
<dbReference type="PANTHER" id="PTHR42852">
    <property type="entry name" value="THIOL:DISULFIDE INTERCHANGE PROTEIN DSBE"/>
    <property type="match status" value="1"/>
</dbReference>
<evidence type="ECO:0000313" key="6">
    <source>
        <dbReference type="EMBL" id="SDG46584.1"/>
    </source>
</evidence>
<keyword evidence="4" id="KW-1133">Transmembrane helix</keyword>
<dbReference type="STRING" id="89065.SAMN05216605_102164"/>
<keyword evidence="3" id="KW-0676">Redox-active center</keyword>
<proteinExistence type="predicted"/>
<keyword evidence="2" id="KW-0201">Cytochrome c-type biogenesis</keyword>
<feature type="transmembrane region" description="Helical" evidence="4">
    <location>
        <begin position="37"/>
        <end position="61"/>
    </location>
</feature>
<dbReference type="InterPro" id="IPR013740">
    <property type="entry name" value="Redoxin"/>
</dbReference>
<organism evidence="6 7">
    <name type="scientific">Pseudomonas abietaniphila</name>
    <dbReference type="NCBI Taxonomy" id="89065"/>
    <lineage>
        <taxon>Bacteria</taxon>
        <taxon>Pseudomonadati</taxon>
        <taxon>Pseudomonadota</taxon>
        <taxon>Gammaproteobacteria</taxon>
        <taxon>Pseudomonadales</taxon>
        <taxon>Pseudomonadaceae</taxon>
        <taxon>Pseudomonas</taxon>
    </lineage>
</organism>
<accession>A0A1G7UGG4</accession>
<dbReference type="GO" id="GO:0042158">
    <property type="term" value="P:lipoprotein biosynthetic process"/>
    <property type="evidence" value="ECO:0007669"/>
    <property type="project" value="InterPro"/>
</dbReference>
<comment type="subcellular location">
    <subcellularLocation>
        <location evidence="1">Cell envelope</location>
    </subcellularLocation>
</comment>
<feature type="transmembrane region" description="Helical" evidence="4">
    <location>
        <begin position="109"/>
        <end position="130"/>
    </location>
</feature>
<evidence type="ECO:0000259" key="5">
    <source>
        <dbReference type="PROSITE" id="PS51352"/>
    </source>
</evidence>
<keyword evidence="6" id="KW-0413">Isomerase</keyword>
<dbReference type="InterPro" id="IPR001640">
    <property type="entry name" value="Lgt"/>
</dbReference>
<reference evidence="7" key="1">
    <citation type="submission" date="2016-10" db="EMBL/GenBank/DDBJ databases">
        <authorList>
            <person name="Varghese N."/>
            <person name="Submissions S."/>
        </authorList>
    </citation>
    <scope>NUCLEOTIDE SEQUENCE [LARGE SCALE GENOMIC DNA]</scope>
    <source>
        <strain evidence="7">ATCC 700689</strain>
    </source>
</reference>
<dbReference type="PROSITE" id="PS00194">
    <property type="entry name" value="THIOREDOXIN_1"/>
    <property type="match status" value="1"/>
</dbReference>
<dbReference type="SUPFAM" id="SSF52833">
    <property type="entry name" value="Thioredoxin-like"/>
    <property type="match status" value="1"/>
</dbReference>
<dbReference type="EMBL" id="FNCO01000002">
    <property type="protein sequence ID" value="SDG46584.1"/>
    <property type="molecule type" value="Genomic_DNA"/>
</dbReference>
<keyword evidence="4" id="KW-0812">Transmembrane</keyword>
<dbReference type="InterPro" id="IPR013766">
    <property type="entry name" value="Thioredoxin_domain"/>
</dbReference>
<dbReference type="Proteomes" id="UP000182894">
    <property type="component" value="Unassembled WGS sequence"/>
</dbReference>
<dbReference type="RefSeq" id="WP_004350666.1">
    <property type="nucleotide sequence ID" value="NZ_FNCO01000002.1"/>
</dbReference>
<dbReference type="CDD" id="cd02966">
    <property type="entry name" value="TlpA_like_family"/>
    <property type="match status" value="1"/>
</dbReference>